<evidence type="ECO:0000313" key="2">
    <source>
        <dbReference type="Proteomes" id="UP001060215"/>
    </source>
</evidence>
<organism evidence="1 2">
    <name type="scientific">Camellia lanceoleosa</name>
    <dbReference type="NCBI Taxonomy" id="1840588"/>
    <lineage>
        <taxon>Eukaryota</taxon>
        <taxon>Viridiplantae</taxon>
        <taxon>Streptophyta</taxon>
        <taxon>Embryophyta</taxon>
        <taxon>Tracheophyta</taxon>
        <taxon>Spermatophyta</taxon>
        <taxon>Magnoliopsida</taxon>
        <taxon>eudicotyledons</taxon>
        <taxon>Gunneridae</taxon>
        <taxon>Pentapetalae</taxon>
        <taxon>asterids</taxon>
        <taxon>Ericales</taxon>
        <taxon>Theaceae</taxon>
        <taxon>Camellia</taxon>
    </lineage>
</organism>
<proteinExistence type="predicted"/>
<reference evidence="1 2" key="1">
    <citation type="journal article" date="2022" name="Plant J.">
        <title>Chromosome-level genome of Camellia lanceoleosa provides a valuable resource for understanding genome evolution and self-incompatibility.</title>
        <authorList>
            <person name="Gong W."/>
            <person name="Xiao S."/>
            <person name="Wang L."/>
            <person name="Liao Z."/>
            <person name="Chang Y."/>
            <person name="Mo W."/>
            <person name="Hu G."/>
            <person name="Li W."/>
            <person name="Zhao G."/>
            <person name="Zhu H."/>
            <person name="Hu X."/>
            <person name="Ji K."/>
            <person name="Xiang X."/>
            <person name="Song Q."/>
            <person name="Yuan D."/>
            <person name="Jin S."/>
            <person name="Zhang L."/>
        </authorList>
    </citation>
    <scope>NUCLEOTIDE SEQUENCE [LARGE SCALE GENOMIC DNA]</scope>
    <source>
        <strain evidence="1">SQ_2022a</strain>
    </source>
</reference>
<comment type="caution">
    <text evidence="1">The sequence shown here is derived from an EMBL/GenBank/DDBJ whole genome shotgun (WGS) entry which is preliminary data.</text>
</comment>
<keyword evidence="2" id="KW-1185">Reference proteome</keyword>
<sequence length="112" mass="12711">MALKIEDSPNPQSLLSHPLSSQYPPATVLLRFWRSLEWIPGVRVAIVVVETGRCHHVAVWGTAHNVAAAEREREVKETRAGLGWSENELGILDTQPRREEKHETTIDTFDFK</sequence>
<accession>A0ACC0G9K9</accession>
<name>A0ACC0G9K9_9ERIC</name>
<gene>
    <name evidence="1" type="ORF">LOK49_LG10G00582</name>
</gene>
<protein>
    <submittedName>
        <fullName evidence="1">Uncharacterized protein</fullName>
    </submittedName>
</protein>
<dbReference type="EMBL" id="CM045767">
    <property type="protein sequence ID" value="KAI7997813.1"/>
    <property type="molecule type" value="Genomic_DNA"/>
</dbReference>
<evidence type="ECO:0000313" key="1">
    <source>
        <dbReference type="EMBL" id="KAI7997813.1"/>
    </source>
</evidence>
<dbReference type="Proteomes" id="UP001060215">
    <property type="component" value="Chromosome 10"/>
</dbReference>